<dbReference type="EMBL" id="MH020240">
    <property type="protein sequence ID" value="AVP42198.1"/>
    <property type="molecule type" value="Genomic_DNA"/>
</dbReference>
<proteinExistence type="predicted"/>
<reference evidence="1 2" key="1">
    <citation type="submission" date="2018-03" db="EMBL/GenBank/DDBJ databases">
        <authorList>
            <person name="Bollivar B.D."/>
            <person name="Caliva C.M."/>
            <person name="Canter J.A."/>
            <person name="Champney C.A."/>
            <person name="Czaja L.M."/>
            <person name="Gibson A.J."/>
            <person name="Lancaster N.T."/>
            <person name="Miller B.M."/>
            <person name="Murphy J.P."/>
            <person name="Thompson S."/>
            <person name="Zimmer Z.J."/>
            <person name="Bollivar D.W."/>
            <person name="Bowman C.A."/>
            <person name="Russell D.A."/>
            <person name="Pope W.H."/>
            <person name="Jacobs-Sera D."/>
            <person name="Hatfull G.F."/>
        </authorList>
    </citation>
    <scope>NUCLEOTIDE SEQUENCE [LARGE SCALE GENOMIC DNA]</scope>
</reference>
<evidence type="ECO:0000313" key="2">
    <source>
        <dbReference type="Proteomes" id="UP000241327"/>
    </source>
</evidence>
<name>A0A2P1N2F7_9CAUD</name>
<protein>
    <submittedName>
        <fullName evidence="1">Uncharacterized protein</fullName>
    </submittedName>
</protein>
<accession>A0A2P1N2F7</accession>
<gene>
    <name evidence="1" type="primary">79</name>
    <name evidence="1" type="ORF">SEA_SUPERAWESOME_79</name>
</gene>
<dbReference type="Proteomes" id="UP000241327">
    <property type="component" value="Genome"/>
</dbReference>
<evidence type="ECO:0000313" key="1">
    <source>
        <dbReference type="EMBL" id="AVP42198.1"/>
    </source>
</evidence>
<organism evidence="1 2">
    <name type="scientific">Mycobacterium phage SuperAwesome</name>
    <dbReference type="NCBI Taxonomy" id="2126817"/>
    <lineage>
        <taxon>Viruses</taxon>
        <taxon>Duplodnaviria</taxon>
        <taxon>Heunggongvirae</taxon>
        <taxon>Uroviricota</taxon>
        <taxon>Caudoviricetes</taxon>
        <taxon>Gladiatorvirus</taxon>
        <taxon>Gladiatorvirus ericB</taxon>
    </lineage>
</organism>
<sequence>MYVEDVDDLVELEFLLADAEDRLAEDPANEQARWDVEDIEDRIQDVRTATYLRIP</sequence>